<dbReference type="Pfam" id="PF13288">
    <property type="entry name" value="DXPR_C"/>
    <property type="match status" value="1"/>
</dbReference>
<feature type="domain" description="1-deoxy-D-xylulose 5-phosphate reductoisomerase C-terminal" evidence="19">
    <location>
        <begin position="192"/>
        <end position="292"/>
    </location>
</feature>
<dbReference type="SUPFAM" id="SSF51735">
    <property type="entry name" value="NAD(P)-binding Rossmann-fold domains"/>
    <property type="match status" value="1"/>
</dbReference>
<dbReference type="PANTHER" id="PTHR30525:SF0">
    <property type="entry name" value="1-DEOXY-D-XYLULOSE 5-PHOSPHATE REDUCTOISOMERASE, CHLOROPLASTIC"/>
    <property type="match status" value="1"/>
</dbReference>
<evidence type="ECO:0000256" key="7">
    <source>
        <dbReference type="ARBA" id="ARBA00022640"/>
    </source>
</evidence>
<dbReference type="RefSeq" id="XP_004828623.1">
    <property type="nucleotide sequence ID" value="XM_004828566.1"/>
</dbReference>
<dbReference type="InterPro" id="IPR026877">
    <property type="entry name" value="DXPR_C"/>
</dbReference>
<keyword evidence="8" id="KW-0479">Metal-binding</keyword>
<keyword evidence="9" id="KW-0521">NADP</keyword>
<dbReference type="SUPFAM" id="SSF55347">
    <property type="entry name" value="Glyceraldehyde-3-phosphate dehydrogenase-like, C-terminal domain"/>
    <property type="match status" value="1"/>
</dbReference>
<evidence type="ECO:0000256" key="11">
    <source>
        <dbReference type="ARBA" id="ARBA00022946"/>
    </source>
</evidence>
<dbReference type="eggNOG" id="ENOG502QPJ7">
    <property type="taxonomic scope" value="Eukaryota"/>
</dbReference>
<dbReference type="GO" id="GO:0030604">
    <property type="term" value="F:1-deoxy-D-xylulose-5-phosphate reductoisomerase activity"/>
    <property type="evidence" value="ECO:0007669"/>
    <property type="project" value="UniProtKB-EC"/>
</dbReference>
<dbReference type="GO" id="GO:0020011">
    <property type="term" value="C:apicoplast"/>
    <property type="evidence" value="ECO:0007669"/>
    <property type="project" value="UniProtKB-SubCell"/>
</dbReference>
<keyword evidence="21" id="KW-0413">Isomerase</keyword>
<dbReference type="SUPFAM" id="SSF69055">
    <property type="entry name" value="1-deoxy-D-xylulose-5-phosphate reductoisomerase, C-terminal domain"/>
    <property type="match status" value="1"/>
</dbReference>
<evidence type="ECO:0000313" key="22">
    <source>
        <dbReference type="Proteomes" id="UP000031512"/>
    </source>
</evidence>
<name>L0ATJ1_THEEQ</name>
<keyword evidence="11" id="KW-0809">Transit peptide</keyword>
<keyword evidence="12 21" id="KW-0560">Oxidoreductase</keyword>
<dbReference type="EMBL" id="CP001669">
    <property type="protein sequence ID" value="AFZ78957.1"/>
    <property type="molecule type" value="Genomic_DNA"/>
</dbReference>
<keyword evidence="13" id="KW-0464">Manganese</keyword>
<comment type="pathway">
    <text evidence="4">Isoprenoid biosynthesis; isopentenyl diphosphate biosynthesis via DXP pathway; isopentenyl diphosphate from 1-deoxy-D-xylulose 5-phosphate: step 1/6.</text>
</comment>
<evidence type="ECO:0000313" key="21">
    <source>
        <dbReference type="EMBL" id="AFZ78957.1"/>
    </source>
</evidence>
<dbReference type="InterPro" id="IPR013644">
    <property type="entry name" value="DXP_reductoisomerase_C"/>
</dbReference>
<evidence type="ECO:0000259" key="19">
    <source>
        <dbReference type="Pfam" id="PF08436"/>
    </source>
</evidence>
<dbReference type="InterPro" id="IPR013512">
    <property type="entry name" value="DXP_reductoisomerase_N"/>
</dbReference>
<keyword evidence="7" id="KW-0934">Plastid</keyword>
<evidence type="ECO:0000256" key="15">
    <source>
        <dbReference type="ARBA" id="ARBA00048543"/>
    </source>
</evidence>
<evidence type="ECO:0000256" key="6">
    <source>
        <dbReference type="ARBA" id="ARBA00012366"/>
    </source>
</evidence>
<keyword evidence="14" id="KW-0414">Isoprene biosynthesis</keyword>
<dbReference type="PIRSF" id="PIRSF006205">
    <property type="entry name" value="Dxp_reductismrs"/>
    <property type="match status" value="1"/>
</dbReference>
<dbReference type="GO" id="GO:0030145">
    <property type="term" value="F:manganese ion binding"/>
    <property type="evidence" value="ECO:0007669"/>
    <property type="project" value="TreeGrafter"/>
</dbReference>
<dbReference type="GO" id="GO:0016853">
    <property type="term" value="F:isomerase activity"/>
    <property type="evidence" value="ECO:0007669"/>
    <property type="project" value="UniProtKB-KW"/>
</dbReference>
<dbReference type="Proteomes" id="UP000031512">
    <property type="component" value="Chromosome 1"/>
</dbReference>
<dbReference type="STRING" id="1537102.L0ATJ1"/>
<dbReference type="AlphaFoldDB" id="L0ATJ1"/>
<dbReference type="KEGG" id="beq:BEWA_017980"/>
<keyword evidence="17" id="KW-0732">Signal</keyword>
<reference evidence="21 22" key="1">
    <citation type="journal article" date="2012" name="BMC Genomics">
        <title>Comparative genomic analysis and phylogenetic position of Theileria equi.</title>
        <authorList>
            <person name="Kappmeyer L.S."/>
            <person name="Thiagarajan M."/>
            <person name="Herndon D.R."/>
            <person name="Ramsay J.D."/>
            <person name="Caler E."/>
            <person name="Djikeng A."/>
            <person name="Gillespie J.J."/>
            <person name="Lau A.O."/>
            <person name="Roalson E.H."/>
            <person name="Silva J.C."/>
            <person name="Silva M.G."/>
            <person name="Suarez C.E."/>
            <person name="Ueti M.W."/>
            <person name="Nene V.M."/>
            <person name="Mealey R.H."/>
            <person name="Knowles D.P."/>
            <person name="Brayton K.A."/>
        </authorList>
    </citation>
    <scope>NUCLEOTIDE SEQUENCE [LARGE SCALE GENOMIC DNA]</scope>
    <source>
        <strain evidence="21 22">WA</strain>
    </source>
</reference>
<comment type="subcellular location">
    <subcellularLocation>
        <location evidence="3">Plastid</location>
        <location evidence="3">Apicoplast</location>
    </subcellularLocation>
</comment>
<dbReference type="HAMAP" id="MF_00183">
    <property type="entry name" value="DXP_reductoisom"/>
    <property type="match status" value="1"/>
</dbReference>
<comment type="similarity">
    <text evidence="5">Belongs to the DXR family.</text>
</comment>
<gene>
    <name evidence="21" type="ORF">BEWA_017980</name>
</gene>
<keyword evidence="22" id="KW-1185">Reference proteome</keyword>
<dbReference type="GO" id="GO:0070402">
    <property type="term" value="F:NADPH binding"/>
    <property type="evidence" value="ECO:0007669"/>
    <property type="project" value="InterPro"/>
</dbReference>
<dbReference type="Pfam" id="PF02670">
    <property type="entry name" value="DXP_reductoisom"/>
    <property type="match status" value="1"/>
</dbReference>
<feature type="chain" id="PRO_5003939791" description="1-deoxy-D-xylulose 5-phosphate reductoisomerase, apicoplastic" evidence="17">
    <location>
        <begin position="20"/>
        <end position="449"/>
    </location>
</feature>
<evidence type="ECO:0000256" key="2">
    <source>
        <dbReference type="ARBA" id="ARBA00001946"/>
    </source>
</evidence>
<feature type="domain" description="DXP reductoisomerase C-terminal" evidence="20">
    <location>
        <begin position="326"/>
        <end position="440"/>
    </location>
</feature>
<protein>
    <recommendedName>
        <fullName evidence="16">1-deoxy-D-xylulose 5-phosphate reductoisomerase, apicoplastic</fullName>
        <ecNumber evidence="6">1.1.1.267</ecNumber>
    </recommendedName>
</protein>
<evidence type="ECO:0000256" key="9">
    <source>
        <dbReference type="ARBA" id="ARBA00022857"/>
    </source>
</evidence>
<dbReference type="OrthoDB" id="3482at2759"/>
<dbReference type="InterPro" id="IPR036169">
    <property type="entry name" value="DXPR_C_sf"/>
</dbReference>
<dbReference type="PANTHER" id="PTHR30525">
    <property type="entry name" value="1-DEOXY-D-XYLULOSE 5-PHOSPHATE REDUCTOISOMERASE"/>
    <property type="match status" value="1"/>
</dbReference>
<accession>L0ATJ1</accession>
<evidence type="ECO:0000256" key="4">
    <source>
        <dbReference type="ARBA" id="ARBA00005094"/>
    </source>
</evidence>
<dbReference type="EC" id="1.1.1.267" evidence="6"/>
<dbReference type="Pfam" id="PF08436">
    <property type="entry name" value="DXP_redisom_C"/>
    <property type="match status" value="1"/>
</dbReference>
<dbReference type="Gene3D" id="1.10.1740.10">
    <property type="match status" value="1"/>
</dbReference>
<keyword evidence="10" id="KW-0933">Apicoplast</keyword>
<evidence type="ECO:0000256" key="3">
    <source>
        <dbReference type="ARBA" id="ARBA00004467"/>
    </source>
</evidence>
<feature type="domain" description="1-deoxy-D-xylulose 5-phosphate reductoisomerase N-terminal" evidence="18">
    <location>
        <begin position="52"/>
        <end position="178"/>
    </location>
</feature>
<evidence type="ECO:0000256" key="5">
    <source>
        <dbReference type="ARBA" id="ARBA00006825"/>
    </source>
</evidence>
<evidence type="ECO:0000256" key="17">
    <source>
        <dbReference type="SAM" id="SignalP"/>
    </source>
</evidence>
<dbReference type="UniPathway" id="UPA00056">
    <property type="reaction ID" value="UER00092"/>
</dbReference>
<evidence type="ECO:0000256" key="8">
    <source>
        <dbReference type="ARBA" id="ARBA00022723"/>
    </source>
</evidence>
<comment type="cofactor">
    <cofactor evidence="2">
        <name>Mg(2+)</name>
        <dbReference type="ChEBI" id="CHEBI:18420"/>
    </cofactor>
</comment>
<evidence type="ECO:0000256" key="16">
    <source>
        <dbReference type="ARBA" id="ARBA00073770"/>
    </source>
</evidence>
<evidence type="ECO:0000256" key="14">
    <source>
        <dbReference type="ARBA" id="ARBA00023229"/>
    </source>
</evidence>
<dbReference type="VEuPathDB" id="PiroplasmaDB:BEWA_017980"/>
<feature type="signal peptide" evidence="17">
    <location>
        <begin position="1"/>
        <end position="19"/>
    </location>
</feature>
<dbReference type="InterPro" id="IPR036291">
    <property type="entry name" value="NAD(P)-bd_dom_sf"/>
</dbReference>
<organism evidence="21 22">
    <name type="scientific">Theileria equi strain WA</name>
    <dbReference type="NCBI Taxonomy" id="1537102"/>
    <lineage>
        <taxon>Eukaryota</taxon>
        <taxon>Sar</taxon>
        <taxon>Alveolata</taxon>
        <taxon>Apicomplexa</taxon>
        <taxon>Aconoidasida</taxon>
        <taxon>Piroplasmida</taxon>
        <taxon>Theileriidae</taxon>
        <taxon>Theileria</taxon>
    </lineage>
</organism>
<sequence>MDITTVVCIILLAYTPCKSFLYQFNRHKILRNSTSLYNGDPTHHCKSSPIRVAIMGSTGSIGTQALDIISKMNEGDEKFKVVALTAKENFQLLSRQIEKFKPEVAHIYEYADSLRELVSDKTEIITGKRALLDLCNSDIYDLLVLGISGSAGIEPTIAAAKSGKRIALANKESIVSAGDILKNVVRECGSIILPVDSEHNAIYQCLSPIATNNEAHSQSICNIPESIINSIKMLVLTSSGGPFREVDASLFGKMKVSDNISHPVWSMGAKITVDSSTMMNKGLEIIEAHHLFGIPVDKIGVLVHKECIVHSMVEFMDNSIISQMYLPDMRLPIAYALNWPKRIHNSLPSLDLTKYTLSFANPDFEKFPSLKLAYRVGKVGGLFPAVLNAANDRANELFRMDMVSYDEMFNLVKTTVENFNPDKYSNDLQDILEADKWAKDHVDKLHKRK</sequence>
<evidence type="ECO:0000256" key="12">
    <source>
        <dbReference type="ARBA" id="ARBA00023002"/>
    </source>
</evidence>
<evidence type="ECO:0000259" key="18">
    <source>
        <dbReference type="Pfam" id="PF02670"/>
    </source>
</evidence>
<dbReference type="Gene3D" id="3.40.50.720">
    <property type="entry name" value="NAD(P)-binding Rossmann-like Domain"/>
    <property type="match status" value="1"/>
</dbReference>
<dbReference type="FunFam" id="3.40.50.720:FF:000045">
    <property type="entry name" value="1-deoxy-D-xylulose 5-phosphate reductoisomerase"/>
    <property type="match status" value="1"/>
</dbReference>
<proteinExistence type="inferred from homology"/>
<dbReference type="GO" id="GO:0051484">
    <property type="term" value="P:isopentenyl diphosphate biosynthetic process, methylerythritol 4-phosphate pathway involved in terpenoid biosynthetic process"/>
    <property type="evidence" value="ECO:0007669"/>
    <property type="project" value="TreeGrafter"/>
</dbReference>
<dbReference type="InterPro" id="IPR003821">
    <property type="entry name" value="DXP_reductoisomerase"/>
</dbReference>
<dbReference type="NCBIfam" id="TIGR00243">
    <property type="entry name" value="Dxr"/>
    <property type="match status" value="1"/>
</dbReference>
<evidence type="ECO:0000256" key="1">
    <source>
        <dbReference type="ARBA" id="ARBA00001936"/>
    </source>
</evidence>
<dbReference type="GeneID" id="15803925"/>
<comment type="catalytic activity">
    <reaction evidence="15">
        <text>2-C-methyl-D-erythritol 4-phosphate + NADP(+) = 1-deoxy-D-xylulose 5-phosphate + NADPH + H(+)</text>
        <dbReference type="Rhea" id="RHEA:13717"/>
        <dbReference type="ChEBI" id="CHEBI:15378"/>
        <dbReference type="ChEBI" id="CHEBI:57783"/>
        <dbReference type="ChEBI" id="CHEBI:57792"/>
        <dbReference type="ChEBI" id="CHEBI:58262"/>
        <dbReference type="ChEBI" id="CHEBI:58349"/>
        <dbReference type="EC" id="1.1.1.267"/>
    </reaction>
    <physiologicalReaction direction="right-to-left" evidence="15">
        <dbReference type="Rhea" id="RHEA:13719"/>
    </physiologicalReaction>
</comment>
<comment type="cofactor">
    <cofactor evidence="1">
        <name>Mn(2+)</name>
        <dbReference type="ChEBI" id="CHEBI:29035"/>
    </cofactor>
</comment>
<evidence type="ECO:0000256" key="10">
    <source>
        <dbReference type="ARBA" id="ARBA00022887"/>
    </source>
</evidence>
<evidence type="ECO:0000256" key="13">
    <source>
        <dbReference type="ARBA" id="ARBA00023211"/>
    </source>
</evidence>
<evidence type="ECO:0000259" key="20">
    <source>
        <dbReference type="Pfam" id="PF13288"/>
    </source>
</evidence>